<dbReference type="EMBL" id="KZ819301">
    <property type="protein sequence ID" value="PWN96062.1"/>
    <property type="molecule type" value="Genomic_DNA"/>
</dbReference>
<dbReference type="GO" id="GO:0000822">
    <property type="term" value="F:inositol hexakisphosphate binding"/>
    <property type="evidence" value="ECO:0007669"/>
    <property type="project" value="TreeGrafter"/>
</dbReference>
<evidence type="ECO:0000256" key="6">
    <source>
        <dbReference type="ARBA" id="ARBA00023010"/>
    </source>
</evidence>
<dbReference type="GO" id="GO:0044614">
    <property type="term" value="C:nuclear pore cytoplasmic filaments"/>
    <property type="evidence" value="ECO:0007669"/>
    <property type="project" value="TreeGrafter"/>
</dbReference>
<dbReference type="GeneID" id="37270661"/>
<feature type="compositionally biased region" description="Basic and acidic residues" evidence="11">
    <location>
        <begin position="273"/>
        <end position="310"/>
    </location>
</feature>
<dbReference type="GO" id="GO:0015031">
    <property type="term" value="P:protein transport"/>
    <property type="evidence" value="ECO:0007669"/>
    <property type="project" value="UniProtKB-KW"/>
</dbReference>
<keyword evidence="6" id="KW-0811">Translocation</keyword>
<evidence type="ECO:0000256" key="1">
    <source>
        <dbReference type="ARBA" id="ARBA00004567"/>
    </source>
</evidence>
<dbReference type="GO" id="GO:0016973">
    <property type="term" value="P:poly(A)+ mRNA export from nucleus"/>
    <property type="evidence" value="ECO:0007669"/>
    <property type="project" value="InterPro"/>
</dbReference>
<feature type="region of interest" description="Disordered" evidence="11">
    <location>
        <begin position="165"/>
        <end position="191"/>
    </location>
</feature>
<feature type="region of interest" description="Disordered" evidence="11">
    <location>
        <begin position="273"/>
        <end position="317"/>
    </location>
</feature>
<evidence type="ECO:0000256" key="7">
    <source>
        <dbReference type="ARBA" id="ARBA00023132"/>
    </source>
</evidence>
<organism evidence="12 13">
    <name type="scientific">Tilletiopsis washingtonensis</name>
    <dbReference type="NCBI Taxonomy" id="58919"/>
    <lineage>
        <taxon>Eukaryota</taxon>
        <taxon>Fungi</taxon>
        <taxon>Dikarya</taxon>
        <taxon>Basidiomycota</taxon>
        <taxon>Ustilaginomycotina</taxon>
        <taxon>Exobasidiomycetes</taxon>
        <taxon>Entylomatales</taxon>
        <taxon>Entylomatales incertae sedis</taxon>
        <taxon>Tilletiopsis</taxon>
    </lineage>
</organism>
<feature type="compositionally biased region" description="Low complexity" evidence="11">
    <location>
        <begin position="173"/>
        <end position="189"/>
    </location>
</feature>
<comment type="similarity">
    <text evidence="2">Belongs to the GLE1 family.</text>
</comment>
<protein>
    <recommendedName>
        <fullName evidence="9">mRNA export factor GLE1</fullName>
    </recommendedName>
    <alternativeName>
        <fullName evidence="10">Nucleoporin GLE1</fullName>
    </alternativeName>
</protein>
<dbReference type="InterPro" id="IPR038506">
    <property type="entry name" value="GLE1-like_sf"/>
</dbReference>
<evidence type="ECO:0000256" key="5">
    <source>
        <dbReference type="ARBA" id="ARBA00022927"/>
    </source>
</evidence>
<evidence type="ECO:0000256" key="9">
    <source>
        <dbReference type="ARBA" id="ARBA00026227"/>
    </source>
</evidence>
<dbReference type="PANTHER" id="PTHR12960">
    <property type="entry name" value="GLE-1-RELATED"/>
    <property type="match status" value="1"/>
</dbReference>
<evidence type="ECO:0000256" key="8">
    <source>
        <dbReference type="ARBA" id="ARBA00023242"/>
    </source>
</evidence>
<evidence type="ECO:0000313" key="12">
    <source>
        <dbReference type="EMBL" id="PWN96062.1"/>
    </source>
</evidence>
<dbReference type="GO" id="GO:0031369">
    <property type="term" value="F:translation initiation factor binding"/>
    <property type="evidence" value="ECO:0007669"/>
    <property type="project" value="TreeGrafter"/>
</dbReference>
<feature type="region of interest" description="Disordered" evidence="11">
    <location>
        <begin position="1"/>
        <end position="132"/>
    </location>
</feature>
<keyword evidence="5" id="KW-0653">Protein transport</keyword>
<keyword evidence="7" id="KW-0906">Nuclear pore complex</keyword>
<dbReference type="PANTHER" id="PTHR12960:SF0">
    <property type="entry name" value="MRNA EXPORT FACTOR GLE1"/>
    <property type="match status" value="1"/>
</dbReference>
<name>A0A316Z543_9BASI</name>
<dbReference type="Gene3D" id="1.25.40.510">
    <property type="entry name" value="GLE1-like"/>
    <property type="match status" value="1"/>
</dbReference>
<dbReference type="GO" id="GO:0005737">
    <property type="term" value="C:cytoplasm"/>
    <property type="evidence" value="ECO:0007669"/>
    <property type="project" value="TreeGrafter"/>
</dbReference>
<reference evidence="12 13" key="1">
    <citation type="journal article" date="2018" name="Mol. Biol. Evol.">
        <title>Broad Genomic Sampling Reveals a Smut Pathogenic Ancestry of the Fungal Clade Ustilaginomycotina.</title>
        <authorList>
            <person name="Kijpornyongpan T."/>
            <person name="Mondo S.J."/>
            <person name="Barry K."/>
            <person name="Sandor L."/>
            <person name="Lee J."/>
            <person name="Lipzen A."/>
            <person name="Pangilinan J."/>
            <person name="LaButti K."/>
            <person name="Hainaut M."/>
            <person name="Henrissat B."/>
            <person name="Grigoriev I.V."/>
            <person name="Spatafora J.W."/>
            <person name="Aime M.C."/>
        </authorList>
    </citation>
    <scope>NUCLEOTIDE SEQUENCE [LARGE SCALE GENOMIC DNA]</scope>
    <source>
        <strain evidence="12 13">MCA 4186</strain>
    </source>
</reference>
<keyword evidence="4" id="KW-0509">mRNA transport</keyword>
<dbReference type="OrthoDB" id="420884at2759"/>
<evidence type="ECO:0000256" key="4">
    <source>
        <dbReference type="ARBA" id="ARBA00022816"/>
    </source>
</evidence>
<proteinExistence type="inferred from homology"/>
<evidence type="ECO:0000256" key="3">
    <source>
        <dbReference type="ARBA" id="ARBA00022448"/>
    </source>
</evidence>
<evidence type="ECO:0000256" key="11">
    <source>
        <dbReference type="SAM" id="MobiDB-lite"/>
    </source>
</evidence>
<feature type="compositionally biased region" description="Low complexity" evidence="11">
    <location>
        <begin position="84"/>
        <end position="97"/>
    </location>
</feature>
<dbReference type="InterPro" id="IPR012476">
    <property type="entry name" value="GLE1"/>
</dbReference>
<dbReference type="RefSeq" id="XP_025596341.1">
    <property type="nucleotide sequence ID" value="XM_025743117.1"/>
</dbReference>
<evidence type="ECO:0000313" key="13">
    <source>
        <dbReference type="Proteomes" id="UP000245946"/>
    </source>
</evidence>
<evidence type="ECO:0000256" key="10">
    <source>
        <dbReference type="ARBA" id="ARBA00029983"/>
    </source>
</evidence>
<dbReference type="STRING" id="58919.A0A316Z543"/>
<accession>A0A316Z543</accession>
<dbReference type="AlphaFoldDB" id="A0A316Z543"/>
<dbReference type="Proteomes" id="UP000245946">
    <property type="component" value="Unassembled WGS sequence"/>
</dbReference>
<gene>
    <name evidence="12" type="ORF">FA09DRAFT_331652</name>
</gene>
<feature type="compositionally biased region" description="Low complexity" evidence="11">
    <location>
        <begin position="119"/>
        <end position="129"/>
    </location>
</feature>
<keyword evidence="13" id="KW-1185">Reference proteome</keyword>
<comment type="subcellular location">
    <subcellularLocation>
        <location evidence="1">Nucleus</location>
        <location evidence="1">Nuclear pore complex</location>
    </subcellularLocation>
</comment>
<dbReference type="Pfam" id="PF07817">
    <property type="entry name" value="GLE1"/>
    <property type="match status" value="1"/>
</dbReference>
<feature type="compositionally biased region" description="Low complexity" evidence="11">
    <location>
        <begin position="1"/>
        <end position="18"/>
    </location>
</feature>
<sequence length="630" mass="68703">MVRYAPPSDSGSDAGSASPSPPGSPLAASSSSKALPHLSAPPLSPTVLDSSSPAKLRARFVSPTPPRRARASTPYWLRSPGETSVSSQASSSASTLHSDSDDSEEELYPVAPARRARRQSTALSSSASEAAHRIRLASCSSPDYASHLYPSRAASRVSWATDAARRISRSRSRTAAAARSTPGPGSAAPELDDVVQMLQQMRMRSEEQDRRDREAFERRNKDLWDRINSAIRENEKQVEEKRAAEAAALAASRRAQEEAEKVARAAREAEEAKIQREKEEAARVEKAQAEEKERVAKEERARLEEEEKAKGQGKLVGPGLRATAREDFAGWSSKMQRIKTEVLPVVSGNPDWRKQCFAAKRQITPKIGQLTNSRSEIARITTAICGVLDAARSTGVAEIYTWILNHLSKCLIRQAEQEVAAKQDTAWPLARVALWVMLEGHAEFGEVLMCRLVKKCCWCIGFVPDRSSSQDEATYGKLIGRSKPDEASLQFTARMCGILAFYTAICVLQPTQPPSGSAVDLARVPAHMRPSALWTWQARCVTPPMTDHGLTPALWATFLEVAGPRTLDIYGRQAAKLWRLLLQQGLDAKKAKFVGDASANAATMRLRLLLEGWAQNGKIEGATGGAEMGA</sequence>
<keyword evidence="8" id="KW-0539">Nucleus</keyword>
<feature type="compositionally biased region" description="Low complexity" evidence="11">
    <location>
        <begin position="25"/>
        <end position="41"/>
    </location>
</feature>
<dbReference type="GO" id="GO:0005543">
    <property type="term" value="F:phospholipid binding"/>
    <property type="evidence" value="ECO:0007669"/>
    <property type="project" value="TreeGrafter"/>
</dbReference>
<keyword evidence="3" id="KW-0813">Transport</keyword>
<evidence type="ECO:0000256" key="2">
    <source>
        <dbReference type="ARBA" id="ARBA00011056"/>
    </source>
</evidence>